<organism evidence="2 3">
    <name type="scientific">Croceibacter atlanticus (strain ATCC BAA-628 / JCM 21780 / CIP 108009 / IAM 15332 / KCTC 12090 / HTCC2559)</name>
    <dbReference type="NCBI Taxonomy" id="216432"/>
    <lineage>
        <taxon>Bacteria</taxon>
        <taxon>Pseudomonadati</taxon>
        <taxon>Bacteroidota</taxon>
        <taxon>Flavobacteriia</taxon>
        <taxon>Flavobacteriales</taxon>
        <taxon>Flavobacteriaceae</taxon>
        <taxon>Croceibacter</taxon>
    </lineage>
</organism>
<accession>A3UA53</accession>
<protein>
    <submittedName>
        <fullName evidence="2">Uncharacterized protein</fullName>
    </submittedName>
</protein>
<dbReference type="KEGG" id="cat:CA2559_11653"/>
<name>A3UA53_CROAH</name>
<evidence type="ECO:0000313" key="2">
    <source>
        <dbReference type="EMBL" id="EAP86689.1"/>
    </source>
</evidence>
<dbReference type="AlphaFoldDB" id="A3UA53"/>
<sequence>MANVNYIQHLNAVLEQFRKDNRLNPTHISLYLALFQFWNHHRFPELIQVSRDEIMGIAKIGSTTTYHKCIRELDKGGYLKYMPSRNPFKGSKVKMTIFWTSGKQALINSVPKNGQALVPIYKHIQTNKNSYKLPKPKNEKEVLEFFKKEKWPVIEAQKFYNHYQTIGWKIGGKIKIENWQACAKNWMIKHHELSVRKSHIERSRDAKTNNNQLSQNQDKFISGAGNLHTKRNKNYNEPL</sequence>
<proteinExistence type="predicted"/>
<dbReference type="STRING" id="216432.CA2559_11653"/>
<dbReference type="EMBL" id="CP002046">
    <property type="protein sequence ID" value="EAP86689.1"/>
    <property type="molecule type" value="Genomic_DNA"/>
</dbReference>
<dbReference type="HOGENOM" id="CLU_090961_0_0_10"/>
<reference evidence="2 3" key="1">
    <citation type="journal article" date="2010" name="J. Bacteriol.">
        <title>The complete genome sequence of Croceibacter atlanticus HTCC2559T.</title>
        <authorList>
            <person name="Oh H.M."/>
            <person name="Kang I."/>
            <person name="Ferriera S."/>
            <person name="Giovannoni S.J."/>
            <person name="Cho J.C."/>
        </authorList>
    </citation>
    <scope>NUCLEOTIDE SEQUENCE [LARGE SCALE GENOMIC DNA]</scope>
    <source>
        <strain evidence="3">ATCC BAA-628 / HTCC2559 / KCTC 12090</strain>
    </source>
</reference>
<keyword evidence="3" id="KW-1185">Reference proteome</keyword>
<evidence type="ECO:0000313" key="3">
    <source>
        <dbReference type="Proteomes" id="UP000002297"/>
    </source>
</evidence>
<feature type="region of interest" description="Disordered" evidence="1">
    <location>
        <begin position="200"/>
        <end position="239"/>
    </location>
</feature>
<feature type="compositionally biased region" description="Polar residues" evidence="1">
    <location>
        <begin position="208"/>
        <end position="219"/>
    </location>
</feature>
<dbReference type="RefSeq" id="WP_013188070.1">
    <property type="nucleotide sequence ID" value="NC_014230.1"/>
</dbReference>
<evidence type="ECO:0000256" key="1">
    <source>
        <dbReference type="SAM" id="MobiDB-lite"/>
    </source>
</evidence>
<dbReference type="GeneID" id="89454051"/>
<gene>
    <name evidence="2" type="ordered locus">CA2559_11653</name>
</gene>
<dbReference type="Proteomes" id="UP000002297">
    <property type="component" value="Chromosome"/>
</dbReference>
<dbReference type="eggNOG" id="ENOG502Z7WP">
    <property type="taxonomic scope" value="Bacteria"/>
</dbReference>